<comment type="similarity">
    <text evidence="1">Belongs to the oxygen-dependent FAD-linked oxidoreductase family.</text>
</comment>
<reference evidence="5 6" key="1">
    <citation type="journal article" date="2018" name="Front. Microbiol.">
        <title>Genome-Wide Analysis of Corynespora cassiicola Leaf Fall Disease Putative Effectors.</title>
        <authorList>
            <person name="Lopez D."/>
            <person name="Ribeiro S."/>
            <person name="Label P."/>
            <person name="Fumanal B."/>
            <person name="Venisse J.S."/>
            <person name="Kohler A."/>
            <person name="de Oliveira R.R."/>
            <person name="Labutti K."/>
            <person name="Lipzen A."/>
            <person name="Lail K."/>
            <person name="Bauer D."/>
            <person name="Ohm R.A."/>
            <person name="Barry K.W."/>
            <person name="Spatafora J."/>
            <person name="Grigoriev I.V."/>
            <person name="Martin F.M."/>
            <person name="Pujade-Renaud V."/>
        </authorList>
    </citation>
    <scope>NUCLEOTIDE SEQUENCE [LARGE SCALE GENOMIC DNA]</scope>
    <source>
        <strain evidence="5 6">Philippines</strain>
    </source>
</reference>
<feature type="domain" description="FAD-binding PCMH-type" evidence="4">
    <location>
        <begin position="128"/>
        <end position="310"/>
    </location>
</feature>
<dbReference type="Pfam" id="PF01565">
    <property type="entry name" value="FAD_binding_4"/>
    <property type="match status" value="1"/>
</dbReference>
<organism evidence="5 6">
    <name type="scientific">Corynespora cassiicola Philippines</name>
    <dbReference type="NCBI Taxonomy" id="1448308"/>
    <lineage>
        <taxon>Eukaryota</taxon>
        <taxon>Fungi</taxon>
        <taxon>Dikarya</taxon>
        <taxon>Ascomycota</taxon>
        <taxon>Pezizomycotina</taxon>
        <taxon>Dothideomycetes</taxon>
        <taxon>Pleosporomycetidae</taxon>
        <taxon>Pleosporales</taxon>
        <taxon>Corynesporascaceae</taxon>
        <taxon>Corynespora</taxon>
    </lineage>
</organism>
<name>A0A2T2NMX8_CORCC</name>
<keyword evidence="6" id="KW-1185">Reference proteome</keyword>
<evidence type="ECO:0000313" key="5">
    <source>
        <dbReference type="EMBL" id="PSN66740.1"/>
    </source>
</evidence>
<dbReference type="Proteomes" id="UP000240883">
    <property type="component" value="Unassembled WGS sequence"/>
</dbReference>
<dbReference type="PANTHER" id="PTHR13878">
    <property type="entry name" value="GULONOLACTONE OXIDASE"/>
    <property type="match status" value="1"/>
</dbReference>
<dbReference type="AlphaFoldDB" id="A0A2T2NMX8"/>
<evidence type="ECO:0000313" key="6">
    <source>
        <dbReference type="Proteomes" id="UP000240883"/>
    </source>
</evidence>
<dbReference type="Gene3D" id="3.30.465.10">
    <property type="match status" value="2"/>
</dbReference>
<gene>
    <name evidence="5" type="ORF">BS50DRAFT_634221</name>
</gene>
<dbReference type="InterPro" id="IPR050432">
    <property type="entry name" value="FAD-linked_Oxidoreductases_BP"/>
</dbReference>
<evidence type="ECO:0000256" key="1">
    <source>
        <dbReference type="ARBA" id="ARBA00005466"/>
    </source>
</evidence>
<evidence type="ECO:0000256" key="3">
    <source>
        <dbReference type="SAM" id="SignalP"/>
    </source>
</evidence>
<feature type="signal peptide" evidence="3">
    <location>
        <begin position="1"/>
        <end position="17"/>
    </location>
</feature>
<protein>
    <submittedName>
        <fullName evidence="5">FAD-binding domain-containing protein</fullName>
    </submittedName>
</protein>
<dbReference type="PROSITE" id="PS51387">
    <property type="entry name" value="FAD_PCMH"/>
    <property type="match status" value="1"/>
</dbReference>
<dbReference type="PANTHER" id="PTHR13878:SF91">
    <property type="entry name" value="FAD BINDING DOMAIN PROTEIN (AFU_ORTHOLOGUE AFUA_6G12070)-RELATED"/>
    <property type="match status" value="1"/>
</dbReference>
<evidence type="ECO:0000259" key="4">
    <source>
        <dbReference type="PROSITE" id="PS51387"/>
    </source>
</evidence>
<dbReference type="InterPro" id="IPR036318">
    <property type="entry name" value="FAD-bd_PCMH-like_sf"/>
</dbReference>
<feature type="chain" id="PRO_5015665714" evidence="3">
    <location>
        <begin position="18"/>
        <end position="605"/>
    </location>
</feature>
<sequence length="605" mass="65296">MKLFTHFPLLSIPLSHASPPQNSTQECKCTPTSPCWPPPSSLSTLNTTLSGSLLNTPPPASVCYPTSASYNLSACARVRASWFSSSFHAADPTSIGWPWWAHNSCPPIWPNGTSILGDPEAGAKGCGVGAYPALAVNATTEGEVVAAVRGAREWGVRVNVKSTGHSFQGRSTGFGTFSVWTHYMRGVEFHDKFQAEVCADEESHMAFTFAAGERVRDVYEAADKHGAIVVAGSAQDVGIVGWFTGGGHGPLSSTYGLGVDNVLQVRIVTAAGELLTANRCQNSELFWAIRGGGGGTFGVVTSVTMKAYPSPRVSRQSFSMSLIDPSKQDRYWDLVAAVMSEFPKLKEGGMQGYSVLFPPGILPGPEGQSGWTWTWGFDVHDKPNGTIEALFEPIARILDPENSTSIVYTSSIQHAPNFFSLWNSTITDEPVALGGAAIGSRLLPASALSDTDHVASVLRNISTAAEGSSSPPVLQAYMIANNHTGKNGEVSVTPAWADAVLHFIISEGFNDSDTFEQAKPTLDRMTYQRVAKLKELAPESGAYFNEGDPFDPNWQYDFWGQNYARLKAVKKQYDPDNLLWCLSCVGSEEWYEMDSGQLCKASWAD</sequence>
<dbReference type="PROSITE" id="PS00862">
    <property type="entry name" value="OX2_COVAL_FAD"/>
    <property type="match status" value="1"/>
</dbReference>
<keyword evidence="3" id="KW-0732">Signal</keyword>
<evidence type="ECO:0000256" key="2">
    <source>
        <dbReference type="ARBA" id="ARBA00023002"/>
    </source>
</evidence>
<dbReference type="InterPro" id="IPR006093">
    <property type="entry name" value="Oxy_OxRdtase_FAD_BS"/>
</dbReference>
<dbReference type="GO" id="GO:0016491">
    <property type="term" value="F:oxidoreductase activity"/>
    <property type="evidence" value="ECO:0007669"/>
    <property type="project" value="UniProtKB-KW"/>
</dbReference>
<dbReference type="EMBL" id="KZ678135">
    <property type="protein sequence ID" value="PSN66740.1"/>
    <property type="molecule type" value="Genomic_DNA"/>
</dbReference>
<dbReference type="GO" id="GO:0071949">
    <property type="term" value="F:FAD binding"/>
    <property type="evidence" value="ECO:0007669"/>
    <property type="project" value="InterPro"/>
</dbReference>
<dbReference type="InterPro" id="IPR012951">
    <property type="entry name" value="BBE"/>
</dbReference>
<proteinExistence type="inferred from homology"/>
<dbReference type="STRING" id="1448308.A0A2T2NMX8"/>
<dbReference type="InterPro" id="IPR016169">
    <property type="entry name" value="FAD-bd_PCMH_sub2"/>
</dbReference>
<dbReference type="InterPro" id="IPR016166">
    <property type="entry name" value="FAD-bd_PCMH"/>
</dbReference>
<dbReference type="Pfam" id="PF08031">
    <property type="entry name" value="BBE"/>
    <property type="match status" value="1"/>
</dbReference>
<keyword evidence="2" id="KW-0560">Oxidoreductase</keyword>
<dbReference type="OrthoDB" id="9983560at2759"/>
<accession>A0A2T2NMX8</accession>
<dbReference type="InterPro" id="IPR006094">
    <property type="entry name" value="Oxid_FAD_bind_N"/>
</dbReference>
<dbReference type="SUPFAM" id="SSF56176">
    <property type="entry name" value="FAD-binding/transporter-associated domain-like"/>
    <property type="match status" value="1"/>
</dbReference>